<protein>
    <submittedName>
        <fullName evidence="1">Uncharacterized protein</fullName>
    </submittedName>
</protein>
<dbReference type="EMBL" id="JEWH01000002">
    <property type="protein sequence ID" value="EXB07470.1"/>
    <property type="molecule type" value="Genomic_DNA"/>
</dbReference>
<name>A0A009HWY5_ACIB9</name>
<evidence type="ECO:0000313" key="2">
    <source>
        <dbReference type="Proteomes" id="UP000020595"/>
    </source>
</evidence>
<organism evidence="1 2">
    <name type="scientific">Acinetobacter baumannii (strain 1295743)</name>
    <dbReference type="NCBI Taxonomy" id="1310613"/>
    <lineage>
        <taxon>Bacteria</taxon>
        <taxon>Pseudomonadati</taxon>
        <taxon>Pseudomonadota</taxon>
        <taxon>Gammaproteobacteria</taxon>
        <taxon>Moraxellales</taxon>
        <taxon>Moraxellaceae</taxon>
        <taxon>Acinetobacter</taxon>
        <taxon>Acinetobacter calcoaceticus/baumannii complex</taxon>
    </lineage>
</organism>
<accession>A0A009HWY5</accession>
<sequence>MHEEKNRPDLIEKLSIRKDSKLNQPAIKSVTLKLSACSHENGNNN</sequence>
<gene>
    <name evidence="1" type="ORF">J512_0291</name>
</gene>
<reference evidence="1 2" key="1">
    <citation type="submission" date="2014-02" db="EMBL/GenBank/DDBJ databases">
        <title>Comparative genomics and transcriptomics to identify genetic mechanisms underlying the emergence of carbapenem resistant Acinetobacter baumannii (CRAb).</title>
        <authorList>
            <person name="Harris A.D."/>
            <person name="Johnson K.J."/>
            <person name="George J."/>
            <person name="Shefchek K."/>
            <person name="Daugherty S.C."/>
            <person name="Parankush S."/>
            <person name="Sadzewicz L."/>
            <person name="Tallon L."/>
            <person name="Sengamalay N."/>
            <person name="Hazen T.H."/>
            <person name="Rasko D.A."/>
        </authorList>
    </citation>
    <scope>NUCLEOTIDE SEQUENCE [LARGE SCALE GENOMIC DNA]</scope>
    <source>
        <strain evidence="1 2">1295743</strain>
    </source>
</reference>
<evidence type="ECO:0000313" key="1">
    <source>
        <dbReference type="EMBL" id="EXB07470.1"/>
    </source>
</evidence>
<dbReference type="AlphaFoldDB" id="A0A009HWY5"/>
<comment type="caution">
    <text evidence="1">The sequence shown here is derived from an EMBL/GenBank/DDBJ whole genome shotgun (WGS) entry which is preliminary data.</text>
</comment>
<proteinExistence type="predicted"/>
<dbReference type="Proteomes" id="UP000020595">
    <property type="component" value="Unassembled WGS sequence"/>
</dbReference>